<evidence type="ECO:0000313" key="1">
    <source>
        <dbReference type="EMBL" id="AFO52140.1"/>
    </source>
</evidence>
<dbReference type="EMBL" id="CP003731">
    <property type="protein sequence ID" value="AFO52140.1"/>
    <property type="molecule type" value="Genomic_DNA"/>
</dbReference>
<sequence length="130" mass="14489">MTPVLAAKIFVPIGTIGGVSAAATPAIVSRLDQGKYFRFRDSNGKQEAVYLYCPFVEDQVSYPKVDWEKRQVVCGYGSKAVNIAQQYMETITKHRTGLSCTLDDDKVVGHYKCHIKSFEYAGPQALKFTE</sequence>
<dbReference type="KEGG" id="mhl:MHLP_02800"/>
<reference evidence="1 2" key="1">
    <citation type="journal article" date="2012" name="J. Bacteriol.">
        <title>Genome Sequence of "Candidatus Mycoplasma haemolamae" Strain Purdue, a Red Blood Cell Pathogen of Alpacas (Vicugna pacos) and Llamas (Lama glama).</title>
        <authorList>
            <person name="Guimaraes A.M."/>
            <person name="Toth B."/>
            <person name="Santos A.P."/>
            <person name="do Nascimento N.C."/>
            <person name="Kritchevsky J.E."/>
            <person name="Messick J.B."/>
        </authorList>
    </citation>
    <scope>NUCLEOTIDE SEQUENCE [LARGE SCALE GENOMIC DNA]</scope>
    <source>
        <strain evidence="1 2">Purdue</strain>
    </source>
</reference>
<evidence type="ECO:0000313" key="2">
    <source>
        <dbReference type="Proteomes" id="UP000006502"/>
    </source>
</evidence>
<keyword evidence="2" id="KW-1185">Reference proteome</keyword>
<reference evidence="2" key="2">
    <citation type="submission" date="2012-07" db="EMBL/GenBank/DDBJ databases">
        <title>Complete genome sequence of 'Candidatus Mycoplasma haemolamae'.</title>
        <authorList>
            <person name="Guimaraes A.M.S."/>
            <person name="Toth B."/>
            <person name="Santos A.P."/>
            <person name="Nascimento N.C."/>
            <person name="Sojka J.E."/>
            <person name="Messick J.B."/>
        </authorList>
    </citation>
    <scope>NUCLEOTIDE SEQUENCE [LARGE SCALE GENOMIC DNA]</scope>
    <source>
        <strain evidence="2">Purdue</strain>
    </source>
</reference>
<proteinExistence type="predicted"/>
<protein>
    <submittedName>
        <fullName evidence="1">Uncharacterized protein</fullName>
    </submittedName>
</protein>
<name>I7BA28_MYCHA</name>
<organism evidence="1 2">
    <name type="scientific">Mycoplasma haematolamae (strain Purdue)</name>
    <dbReference type="NCBI Taxonomy" id="1212765"/>
    <lineage>
        <taxon>Bacteria</taxon>
        <taxon>Bacillati</taxon>
        <taxon>Mycoplasmatota</taxon>
        <taxon>Mollicutes</taxon>
        <taxon>Mycoplasmataceae</taxon>
        <taxon>Mycoplasma</taxon>
    </lineage>
</organism>
<gene>
    <name evidence="1" type="ordered locus">MHLP_02800</name>
</gene>
<dbReference type="AlphaFoldDB" id="I7BA28"/>
<dbReference type="HOGENOM" id="CLU_155846_0_0_14"/>
<accession>I7BA28</accession>
<dbReference type="STRING" id="1212765.MHLP_02800"/>
<dbReference type="PATRIC" id="fig|1212765.3.peg.632"/>
<dbReference type="Proteomes" id="UP000006502">
    <property type="component" value="Chromosome"/>
</dbReference>